<reference evidence="8 9" key="1">
    <citation type="submission" date="2018-03" db="EMBL/GenBank/DDBJ databases">
        <title>Genomic Encyclopedia of Archaeal and Bacterial Type Strains, Phase II (KMG-II): from individual species to whole genera.</title>
        <authorList>
            <person name="Goeker M."/>
        </authorList>
    </citation>
    <scope>NUCLEOTIDE SEQUENCE [LARGE SCALE GENOMIC DNA]</scope>
    <source>
        <strain evidence="8 9">DSM 27929</strain>
    </source>
</reference>
<evidence type="ECO:0000313" key="8">
    <source>
        <dbReference type="EMBL" id="PRY89535.1"/>
    </source>
</evidence>
<keyword evidence="2" id="KW-0813">Transport</keyword>
<proteinExistence type="predicted"/>
<comment type="caution">
    <text evidence="8">The sequence shown here is derived from an EMBL/GenBank/DDBJ whole genome shotgun (WGS) entry which is preliminary data.</text>
</comment>
<sequence length="301" mass="32673">MLNFILIVVFLITGLILQKVSFIPAKFATYLNNYLIYIVLPALALKYLPGVELKFELLLPIGSAWISFALSWIIFGSLGKYLKWSDGLTGCLIITAGLANTSFVGFPIVKALYGEEAVKIALLIDQAGSFIIVSSVAVVVASIYSVGKKRKRDVTKKILTFPPFIFFILAMAMNISSLETPALILPVLDVVAATLTPIALTAVGLQVKISMASISSKYLWMGLAYKLVLIPLVIFVLYAFVFELKGMMLKVSVIEAAMAPMITGSIIAITHDLEPKLASLLVGVGIPLSFLTIAVWYFILG</sequence>
<evidence type="ECO:0000256" key="7">
    <source>
        <dbReference type="SAM" id="Phobius"/>
    </source>
</evidence>
<feature type="transmembrane region" description="Helical" evidence="7">
    <location>
        <begin position="158"/>
        <end position="177"/>
    </location>
</feature>
<dbReference type="Pfam" id="PF03547">
    <property type="entry name" value="Mem_trans"/>
    <property type="match status" value="1"/>
</dbReference>
<feature type="transmembrane region" description="Helical" evidence="7">
    <location>
        <begin position="277"/>
        <end position="299"/>
    </location>
</feature>
<dbReference type="InterPro" id="IPR004776">
    <property type="entry name" value="Mem_transp_PIN-like"/>
</dbReference>
<feature type="transmembrane region" description="Helical" evidence="7">
    <location>
        <begin position="219"/>
        <end position="241"/>
    </location>
</feature>
<dbReference type="Proteomes" id="UP000238157">
    <property type="component" value="Unassembled WGS sequence"/>
</dbReference>
<keyword evidence="5 7" id="KW-1133">Transmembrane helix</keyword>
<dbReference type="EMBL" id="PVTR01000002">
    <property type="protein sequence ID" value="PRY89535.1"/>
    <property type="molecule type" value="Genomic_DNA"/>
</dbReference>
<evidence type="ECO:0000256" key="6">
    <source>
        <dbReference type="ARBA" id="ARBA00023136"/>
    </source>
</evidence>
<dbReference type="RefSeq" id="WP_106132251.1">
    <property type="nucleotide sequence ID" value="NZ_PVTR01000002.1"/>
</dbReference>
<name>A0A2T0WS88_9BACT</name>
<feature type="transmembrane region" description="Helical" evidence="7">
    <location>
        <begin position="183"/>
        <end position="207"/>
    </location>
</feature>
<dbReference type="AlphaFoldDB" id="A0A2T0WS88"/>
<evidence type="ECO:0000256" key="4">
    <source>
        <dbReference type="ARBA" id="ARBA00022692"/>
    </source>
</evidence>
<feature type="transmembrane region" description="Helical" evidence="7">
    <location>
        <begin position="57"/>
        <end position="75"/>
    </location>
</feature>
<keyword evidence="9" id="KW-1185">Reference proteome</keyword>
<keyword evidence="6 7" id="KW-0472">Membrane</keyword>
<evidence type="ECO:0000256" key="3">
    <source>
        <dbReference type="ARBA" id="ARBA00022475"/>
    </source>
</evidence>
<comment type="subcellular location">
    <subcellularLocation>
        <location evidence="1">Membrane</location>
        <topology evidence="1">Multi-pass membrane protein</topology>
    </subcellularLocation>
</comment>
<evidence type="ECO:0000256" key="2">
    <source>
        <dbReference type="ARBA" id="ARBA00022448"/>
    </source>
</evidence>
<feature type="transmembrane region" description="Helical" evidence="7">
    <location>
        <begin position="87"/>
        <end position="108"/>
    </location>
</feature>
<protein>
    <submittedName>
        <fullName evidence="8">Uncharacterized protein</fullName>
    </submittedName>
</protein>
<evidence type="ECO:0000256" key="1">
    <source>
        <dbReference type="ARBA" id="ARBA00004141"/>
    </source>
</evidence>
<dbReference type="PANTHER" id="PTHR36838">
    <property type="entry name" value="AUXIN EFFLUX CARRIER FAMILY PROTEIN"/>
    <property type="match status" value="1"/>
</dbReference>
<dbReference type="GO" id="GO:0055085">
    <property type="term" value="P:transmembrane transport"/>
    <property type="evidence" value="ECO:0007669"/>
    <property type="project" value="InterPro"/>
</dbReference>
<dbReference type="GO" id="GO:0016020">
    <property type="term" value="C:membrane"/>
    <property type="evidence" value="ECO:0007669"/>
    <property type="project" value="UniProtKB-SubCell"/>
</dbReference>
<evidence type="ECO:0000256" key="5">
    <source>
        <dbReference type="ARBA" id="ARBA00022989"/>
    </source>
</evidence>
<gene>
    <name evidence="8" type="ORF">CLW00_10210</name>
</gene>
<evidence type="ECO:0000313" key="9">
    <source>
        <dbReference type="Proteomes" id="UP000238157"/>
    </source>
</evidence>
<keyword evidence="4 7" id="KW-0812">Transmembrane</keyword>
<dbReference type="PANTHER" id="PTHR36838:SF1">
    <property type="entry name" value="SLR1864 PROTEIN"/>
    <property type="match status" value="1"/>
</dbReference>
<dbReference type="OrthoDB" id="9786183at2"/>
<keyword evidence="3" id="KW-1003">Cell membrane</keyword>
<feature type="transmembrane region" description="Helical" evidence="7">
    <location>
        <begin position="247"/>
        <end position="270"/>
    </location>
</feature>
<organism evidence="8 9">
    <name type="scientific">Mongoliibacter ruber</name>
    <dbReference type="NCBI Taxonomy" id="1750599"/>
    <lineage>
        <taxon>Bacteria</taxon>
        <taxon>Pseudomonadati</taxon>
        <taxon>Bacteroidota</taxon>
        <taxon>Cytophagia</taxon>
        <taxon>Cytophagales</taxon>
        <taxon>Cyclobacteriaceae</taxon>
        <taxon>Mongoliibacter</taxon>
    </lineage>
</organism>
<accession>A0A2T0WS88</accession>
<feature type="transmembrane region" description="Helical" evidence="7">
    <location>
        <begin position="120"/>
        <end position="146"/>
    </location>
</feature>